<dbReference type="InterPro" id="IPR035897">
    <property type="entry name" value="Toll_tir_struct_dom_sf"/>
</dbReference>
<dbReference type="PROSITE" id="PS50104">
    <property type="entry name" value="TIR"/>
    <property type="match status" value="1"/>
</dbReference>
<feature type="domain" description="TIR" evidence="1">
    <location>
        <begin position="1"/>
        <end position="129"/>
    </location>
</feature>
<reference evidence="2 3" key="1">
    <citation type="submission" date="2021-03" db="EMBL/GenBank/DDBJ databases">
        <title>Gelidibacter sp. nov., isolated from costal sediment.</title>
        <authorList>
            <person name="Lun K.-Y."/>
        </authorList>
    </citation>
    <scope>NUCLEOTIDE SEQUENCE [LARGE SCALE GENOMIC DNA]</scope>
    <source>
        <strain evidence="2 3">DF109</strain>
    </source>
</reference>
<evidence type="ECO:0000313" key="3">
    <source>
        <dbReference type="Proteomes" id="UP000681315"/>
    </source>
</evidence>
<dbReference type="SUPFAM" id="SSF52200">
    <property type="entry name" value="Toll/Interleukin receptor TIR domain"/>
    <property type="match status" value="1"/>
</dbReference>
<name>A0ABS3SX19_9FLAO</name>
<proteinExistence type="predicted"/>
<evidence type="ECO:0000259" key="1">
    <source>
        <dbReference type="PROSITE" id="PS50104"/>
    </source>
</evidence>
<dbReference type="Proteomes" id="UP000681315">
    <property type="component" value="Unassembled WGS sequence"/>
</dbReference>
<dbReference type="SMART" id="SM00255">
    <property type="entry name" value="TIR"/>
    <property type="match status" value="1"/>
</dbReference>
<evidence type="ECO:0000313" key="2">
    <source>
        <dbReference type="EMBL" id="MBO3100280.1"/>
    </source>
</evidence>
<dbReference type="Pfam" id="PF13676">
    <property type="entry name" value="TIR_2"/>
    <property type="match status" value="1"/>
</dbReference>
<dbReference type="RefSeq" id="WP_208235385.1">
    <property type="nucleotide sequence ID" value="NZ_JAGEVG010000040.1"/>
</dbReference>
<protein>
    <submittedName>
        <fullName evidence="2">TIR domain-containing protein</fullName>
    </submittedName>
</protein>
<dbReference type="InterPro" id="IPR000157">
    <property type="entry name" value="TIR_dom"/>
</dbReference>
<sequence length="341" mass="40478">MFKEVFISHAKEDYEVAEKIYDFLELYNYSPWLDKKKIKVGANWDYEIKKALKESTFVILLLSSTSVKKRGYVQKEFKYAIEYAESKLIDDIYIIPILIDKCEVPEQLNKFQWIEMKDENILTQVLESLEFQRQKYLQELPSELIEINDFSTISIDLNLDVPIKIDYECEIPLFHQNKFFDAKFINTFVQQKVLENISETRKWIGECLEFLKNSEYLYFEISFNITKLDESFLSLSIIYNSFLGGAHPTTTIDTLNFGFKPDRKISFREIIEYNNLKEFLDSAIEKYGTQEQKECLKDYTEYIDEENINFTFNDDKITIDFMNQIPRVILALGDLEIPRNP</sequence>
<dbReference type="EMBL" id="JAGEVG010000040">
    <property type="protein sequence ID" value="MBO3100280.1"/>
    <property type="molecule type" value="Genomic_DNA"/>
</dbReference>
<dbReference type="Gene3D" id="3.30.565.40">
    <property type="entry name" value="Fervidobacterium nodosum Rt17-B1 like"/>
    <property type="match status" value="1"/>
</dbReference>
<gene>
    <name evidence="2" type="ORF">J4051_18565</name>
</gene>
<dbReference type="Gene3D" id="3.40.50.10140">
    <property type="entry name" value="Toll/interleukin-1 receptor homology (TIR) domain"/>
    <property type="match status" value="1"/>
</dbReference>
<comment type="caution">
    <text evidence="2">The sequence shown here is derived from an EMBL/GenBank/DDBJ whole genome shotgun (WGS) entry which is preliminary data.</text>
</comment>
<keyword evidence="3" id="KW-1185">Reference proteome</keyword>
<organism evidence="2 3">
    <name type="scientific">Gelidibacter pelagius</name>
    <dbReference type="NCBI Taxonomy" id="2819985"/>
    <lineage>
        <taxon>Bacteria</taxon>
        <taxon>Pseudomonadati</taxon>
        <taxon>Bacteroidota</taxon>
        <taxon>Flavobacteriia</taxon>
        <taxon>Flavobacteriales</taxon>
        <taxon>Flavobacteriaceae</taxon>
        <taxon>Gelidibacter</taxon>
    </lineage>
</organism>
<accession>A0ABS3SX19</accession>